<feature type="compositionally biased region" description="Basic residues" evidence="5">
    <location>
        <begin position="391"/>
        <end position="401"/>
    </location>
</feature>
<dbReference type="InterPro" id="IPR044666">
    <property type="entry name" value="Cyclophilin_A-like"/>
</dbReference>
<feature type="compositionally biased region" description="Basic and acidic residues" evidence="5">
    <location>
        <begin position="250"/>
        <end position="268"/>
    </location>
</feature>
<dbReference type="PANTHER" id="PTHR45625">
    <property type="entry name" value="PEPTIDYL-PROLYL CIS-TRANS ISOMERASE-RELATED"/>
    <property type="match status" value="1"/>
</dbReference>
<evidence type="ECO:0000259" key="6">
    <source>
        <dbReference type="Pfam" id="PF00160"/>
    </source>
</evidence>
<keyword evidence="8" id="KW-1185">Reference proteome</keyword>
<feature type="compositionally biased region" description="Basic and acidic residues" evidence="5">
    <location>
        <begin position="208"/>
        <end position="228"/>
    </location>
</feature>
<dbReference type="GO" id="GO:0003755">
    <property type="term" value="F:peptidyl-prolyl cis-trans isomerase activity"/>
    <property type="evidence" value="ECO:0007669"/>
    <property type="project" value="UniProtKB-EC"/>
</dbReference>
<feature type="region of interest" description="Disordered" evidence="5">
    <location>
        <begin position="208"/>
        <end position="232"/>
    </location>
</feature>
<dbReference type="SUPFAM" id="SSF50891">
    <property type="entry name" value="Cyclophilin-like"/>
    <property type="match status" value="1"/>
</dbReference>
<dbReference type="AlphaFoldDB" id="A0A0L6VUB3"/>
<dbReference type="Proteomes" id="UP000037035">
    <property type="component" value="Unassembled WGS sequence"/>
</dbReference>
<feature type="region of interest" description="Disordered" evidence="5">
    <location>
        <begin position="311"/>
        <end position="433"/>
    </location>
</feature>
<feature type="domain" description="PPIase cyclophilin-type" evidence="6">
    <location>
        <begin position="149"/>
        <end position="194"/>
    </location>
</feature>
<dbReference type="OrthoDB" id="442970at2759"/>
<dbReference type="Gene3D" id="2.40.100.10">
    <property type="entry name" value="Cyclophilin-like"/>
    <property type="match status" value="1"/>
</dbReference>
<dbReference type="PANTHER" id="PTHR45625:SF6">
    <property type="entry name" value="SPLICEOSOME-ASSOCIATED PROTEIN CWC27 HOMOLOG"/>
    <property type="match status" value="1"/>
</dbReference>
<keyword evidence="3" id="KW-0539">Nucleus</keyword>
<organism evidence="7 8">
    <name type="scientific">Puccinia sorghi</name>
    <dbReference type="NCBI Taxonomy" id="27349"/>
    <lineage>
        <taxon>Eukaryota</taxon>
        <taxon>Fungi</taxon>
        <taxon>Dikarya</taxon>
        <taxon>Basidiomycota</taxon>
        <taxon>Pucciniomycotina</taxon>
        <taxon>Pucciniomycetes</taxon>
        <taxon>Pucciniales</taxon>
        <taxon>Pucciniaceae</taxon>
        <taxon>Puccinia</taxon>
    </lineage>
</organism>
<evidence type="ECO:0000256" key="2">
    <source>
        <dbReference type="ARBA" id="ARBA00004123"/>
    </source>
</evidence>
<evidence type="ECO:0000313" key="7">
    <source>
        <dbReference type="EMBL" id="KNZ64271.1"/>
    </source>
</evidence>
<dbReference type="Pfam" id="PF00160">
    <property type="entry name" value="Pro_isomerase"/>
    <property type="match status" value="1"/>
</dbReference>
<evidence type="ECO:0000256" key="1">
    <source>
        <dbReference type="ARBA" id="ARBA00000971"/>
    </source>
</evidence>
<dbReference type="STRING" id="27349.A0A0L6VUB3"/>
<dbReference type="EMBL" id="LAVV01000554">
    <property type="protein sequence ID" value="KNZ64271.1"/>
    <property type="molecule type" value="Genomic_DNA"/>
</dbReference>
<dbReference type="GO" id="GO:0071013">
    <property type="term" value="C:catalytic step 2 spliceosome"/>
    <property type="evidence" value="ECO:0007669"/>
    <property type="project" value="TreeGrafter"/>
</dbReference>
<evidence type="ECO:0000256" key="4">
    <source>
        <dbReference type="ARBA" id="ARBA00038509"/>
    </source>
</evidence>
<proteinExistence type="inferred from homology"/>
<comment type="catalytic activity">
    <reaction evidence="1">
        <text>[protein]-peptidylproline (omega=180) = [protein]-peptidylproline (omega=0)</text>
        <dbReference type="Rhea" id="RHEA:16237"/>
        <dbReference type="Rhea" id="RHEA-COMP:10747"/>
        <dbReference type="Rhea" id="RHEA-COMP:10748"/>
        <dbReference type="ChEBI" id="CHEBI:83833"/>
        <dbReference type="ChEBI" id="CHEBI:83834"/>
        <dbReference type="EC" id="5.2.1.8"/>
    </reaction>
</comment>
<feature type="compositionally biased region" description="Basic and acidic residues" evidence="5">
    <location>
        <begin position="402"/>
        <end position="431"/>
    </location>
</feature>
<dbReference type="InterPro" id="IPR002130">
    <property type="entry name" value="Cyclophilin-type_PPIase_dom"/>
</dbReference>
<feature type="region of interest" description="Disordered" evidence="5">
    <location>
        <begin position="446"/>
        <end position="478"/>
    </location>
</feature>
<dbReference type="InterPro" id="IPR029000">
    <property type="entry name" value="Cyclophilin-like_dom_sf"/>
</dbReference>
<gene>
    <name evidence="7" type="ORF">VP01_1049g6</name>
</gene>
<comment type="similarity">
    <text evidence="4">Belongs to the cyclophilin-type PPIase family. CWC27 subfamily.</text>
</comment>
<feature type="region of interest" description="Disordered" evidence="5">
    <location>
        <begin position="1"/>
        <end position="29"/>
    </location>
</feature>
<comment type="subcellular location">
    <subcellularLocation>
        <location evidence="2">Nucleus</location>
    </subcellularLocation>
</comment>
<comment type="caution">
    <text evidence="7">The sequence shown here is derived from an EMBL/GenBank/DDBJ whole genome shotgun (WGS) entry which is preliminary data.</text>
</comment>
<sequence length="545" mass="61062">MEFGMVNCQRARRRPIPSGAPSEHSSAELHHDIPRVVPGRFQANGGLDPLPSQSPLAMSDSRRRWVRSKLSYGRGKHHSLVETLSNFVLRDITKGSSFIVWYLDSSSKLEIQLDLEVGVCTKGLKKYLGHALASNYFWRFPGESIYDEGTFNDEINARLKFTRRGLVAMANLGTPNTNTSQFFFTLGSVEVIDNPFPDIVPRITSAQRKEQAKARKEAKKEKQKEKMLAKHKALAKNKGLLSFAEEEKLTETSEADNNRKLKSAHDVDASSQLSNAVIGKRPAVNQLRLPENSSTIPENSVKVHEALRAVAGRERPGASDASTTKPQGNLIEDSAKAKGKGKHERNPKEVDKQPSAADQVKADIIKVQAELKNMSKRRDSDSDSEEDKTKGTAKKTEKRKATHDGHSLLEEERKRFKARANEKKATDRGSEAESILDNFRRKLREAKPLSKPAVGEERVDGYAGEVDPTQNGVLGDIDGDDEGWMAHTLQFRKDATADLHKVDEYAVIDPLLERKLTLDELEARKNEKRFISRPQARNYGRRKKN</sequence>
<evidence type="ECO:0000313" key="8">
    <source>
        <dbReference type="Proteomes" id="UP000037035"/>
    </source>
</evidence>
<feature type="region of interest" description="Disordered" evidence="5">
    <location>
        <begin position="250"/>
        <end position="274"/>
    </location>
</feature>
<accession>A0A0L6VUB3</accession>
<name>A0A0L6VUB3_9BASI</name>
<dbReference type="VEuPathDB" id="FungiDB:VP01_1049g6"/>
<protein>
    <recommendedName>
        <fullName evidence="6">PPIase cyclophilin-type domain-containing protein</fullName>
    </recommendedName>
</protein>
<evidence type="ECO:0000256" key="5">
    <source>
        <dbReference type="SAM" id="MobiDB-lite"/>
    </source>
</evidence>
<reference evidence="7 8" key="1">
    <citation type="submission" date="2015-08" db="EMBL/GenBank/DDBJ databases">
        <title>Next Generation Sequencing and Analysis of the Genome of Puccinia sorghi L Schw, the Causal Agent of Maize Common Rust.</title>
        <authorList>
            <person name="Rochi L."/>
            <person name="Burguener G."/>
            <person name="Darino M."/>
            <person name="Turjanski A."/>
            <person name="Kreff E."/>
            <person name="Dieguez M.J."/>
            <person name="Sacco F."/>
        </authorList>
    </citation>
    <scope>NUCLEOTIDE SEQUENCE [LARGE SCALE GENOMIC DNA]</scope>
    <source>
        <strain evidence="7 8">RO10H11247</strain>
    </source>
</reference>
<evidence type="ECO:0000256" key="3">
    <source>
        <dbReference type="ARBA" id="ARBA00023242"/>
    </source>
</evidence>